<evidence type="ECO:0000313" key="3">
    <source>
        <dbReference type="EMBL" id="KXG47235.1"/>
    </source>
</evidence>
<dbReference type="RefSeq" id="XP_040645771.1">
    <property type="nucleotide sequence ID" value="XM_040788818.1"/>
</dbReference>
<keyword evidence="2" id="KW-0732">Signal</keyword>
<name>A0A135LE49_PENPA</name>
<protein>
    <submittedName>
        <fullName evidence="3">Uncharacterized protein</fullName>
    </submittedName>
</protein>
<feature type="signal peptide" evidence="2">
    <location>
        <begin position="1"/>
        <end position="20"/>
    </location>
</feature>
<feature type="chain" id="PRO_5007800469" evidence="2">
    <location>
        <begin position="21"/>
        <end position="593"/>
    </location>
</feature>
<evidence type="ECO:0000313" key="4">
    <source>
        <dbReference type="Proteomes" id="UP000070168"/>
    </source>
</evidence>
<reference evidence="3 4" key="1">
    <citation type="journal article" date="2016" name="BMC Genomics">
        <title>Genome sequencing and secondary metabolism of the postharvest pathogen Penicillium griseofulvum.</title>
        <authorList>
            <person name="Banani H."/>
            <person name="Marcet-Houben M."/>
            <person name="Ballester A.R."/>
            <person name="Abbruscato P."/>
            <person name="Gonzalez-Candelas L."/>
            <person name="Gabaldon T."/>
            <person name="Spadaro D."/>
        </authorList>
    </citation>
    <scope>NUCLEOTIDE SEQUENCE [LARGE SCALE GENOMIC DNA]</scope>
    <source>
        <strain evidence="3 4">PG3</strain>
    </source>
</reference>
<sequence>MRMRVTELGVLANLVISVGALTVGRNPLQARGPVASSSAPPSSSPTGDAWKTMQCSQVQGDPANQWQQADAKSAWDTTIAAWKDQPSTDGFSQFFSNYIHGPQGMRCSDIGTENRCSQPVECEDARIPAGAMILNGFTGIHQIHASVFQAIELARASVTNNVGTFTSAFAPQPKDNGAMIKMIIDAAMLVVSFGTSMLYNVVLQNAANVIGKAIAADMTGAMLSTAVTYYKTNMKGAIEGLQVQNTIDSFVGVTMTSWKNMETSYLKTIFAGADPSGIESLYATINNGTIAAATDKLDLADTSTEIEKILYGQMISYAWSVSPDKARPFVWQSAVYCDESTTPLSKGTFVENSSLSKIYVCYKNKMHLLVNAHEIKGTGFSSSVLPGGEHDTLNGKDYGGITIEDIVISSVDGWTQNNQQNGYPRADIDSIVNSFGGDNVPSVRTPGFFNLPICLNAGKAEDNIRYGWGNNSPYWPCENPEGYTSTGTNLHVKKGCILINDAKRCANWGGAYNVADQNTANSTATIYAMFKGTSEKLVDKEVPGCKLVASWPREWGDLDFTEDNCLEDRSQLYKQCCNAETKNTDLVDNPYGP</sequence>
<keyword evidence="4" id="KW-1185">Reference proteome</keyword>
<dbReference type="STRING" id="5078.A0A135LE49"/>
<dbReference type="Proteomes" id="UP000070168">
    <property type="component" value="Unassembled WGS sequence"/>
</dbReference>
<dbReference type="AlphaFoldDB" id="A0A135LE49"/>
<evidence type="ECO:0000256" key="1">
    <source>
        <dbReference type="SAM" id="MobiDB-lite"/>
    </source>
</evidence>
<dbReference type="GeneID" id="63704118"/>
<comment type="caution">
    <text evidence="3">The sequence shown here is derived from an EMBL/GenBank/DDBJ whole genome shotgun (WGS) entry which is preliminary data.</text>
</comment>
<accession>A0A135LE49</accession>
<gene>
    <name evidence="3" type="ORF">PGRI_011050</name>
</gene>
<dbReference type="EMBL" id="LHQR01000065">
    <property type="protein sequence ID" value="KXG47235.1"/>
    <property type="molecule type" value="Genomic_DNA"/>
</dbReference>
<proteinExistence type="predicted"/>
<dbReference type="OrthoDB" id="3257981at2759"/>
<dbReference type="OMA" id="YGGPEGW"/>
<organism evidence="3 4">
    <name type="scientific">Penicillium patulum</name>
    <name type="common">Penicillium griseofulvum</name>
    <dbReference type="NCBI Taxonomy" id="5078"/>
    <lineage>
        <taxon>Eukaryota</taxon>
        <taxon>Fungi</taxon>
        <taxon>Dikarya</taxon>
        <taxon>Ascomycota</taxon>
        <taxon>Pezizomycotina</taxon>
        <taxon>Eurotiomycetes</taxon>
        <taxon>Eurotiomycetidae</taxon>
        <taxon>Eurotiales</taxon>
        <taxon>Aspergillaceae</taxon>
        <taxon>Penicillium</taxon>
    </lineage>
</organism>
<evidence type="ECO:0000256" key="2">
    <source>
        <dbReference type="SAM" id="SignalP"/>
    </source>
</evidence>
<feature type="compositionally biased region" description="Low complexity" evidence="1">
    <location>
        <begin position="35"/>
        <end position="45"/>
    </location>
</feature>
<feature type="region of interest" description="Disordered" evidence="1">
    <location>
        <begin position="30"/>
        <end position="50"/>
    </location>
</feature>